<feature type="compositionally biased region" description="Basic and acidic residues" evidence="1">
    <location>
        <begin position="61"/>
        <end position="79"/>
    </location>
</feature>
<name>A0AAW2FW72_9HYME</name>
<feature type="compositionally biased region" description="Low complexity" evidence="1">
    <location>
        <begin position="7"/>
        <end position="21"/>
    </location>
</feature>
<proteinExistence type="predicted"/>
<reference evidence="2 3" key="1">
    <citation type="submission" date="2023-03" db="EMBL/GenBank/DDBJ databases">
        <title>High recombination rates correlate with genetic variation in Cardiocondyla obscurior ants.</title>
        <authorList>
            <person name="Errbii M."/>
        </authorList>
    </citation>
    <scope>NUCLEOTIDE SEQUENCE [LARGE SCALE GENOMIC DNA]</scope>
    <source>
        <strain evidence="2">Alpha-2009</strain>
        <tissue evidence="2">Whole body</tissue>
    </source>
</reference>
<sequence length="79" mass="8319">MMNKYCPNQPSNQPTNQPTSQAARMNPGDSVTELPQSAGNAGGCRLSSGAPGENLGGFDGEDTRCVGRKGQPAERRTMH</sequence>
<organism evidence="2 3">
    <name type="scientific">Cardiocondyla obscurior</name>
    <dbReference type="NCBI Taxonomy" id="286306"/>
    <lineage>
        <taxon>Eukaryota</taxon>
        <taxon>Metazoa</taxon>
        <taxon>Ecdysozoa</taxon>
        <taxon>Arthropoda</taxon>
        <taxon>Hexapoda</taxon>
        <taxon>Insecta</taxon>
        <taxon>Pterygota</taxon>
        <taxon>Neoptera</taxon>
        <taxon>Endopterygota</taxon>
        <taxon>Hymenoptera</taxon>
        <taxon>Apocrita</taxon>
        <taxon>Aculeata</taxon>
        <taxon>Formicoidea</taxon>
        <taxon>Formicidae</taxon>
        <taxon>Myrmicinae</taxon>
        <taxon>Cardiocondyla</taxon>
    </lineage>
</organism>
<accession>A0AAW2FW72</accession>
<feature type="region of interest" description="Disordered" evidence="1">
    <location>
        <begin position="1"/>
        <end position="79"/>
    </location>
</feature>
<evidence type="ECO:0000256" key="1">
    <source>
        <dbReference type="SAM" id="MobiDB-lite"/>
    </source>
</evidence>
<comment type="caution">
    <text evidence="2">The sequence shown here is derived from an EMBL/GenBank/DDBJ whole genome shotgun (WGS) entry which is preliminary data.</text>
</comment>
<evidence type="ECO:0000313" key="2">
    <source>
        <dbReference type="EMBL" id="KAL0118447.1"/>
    </source>
</evidence>
<dbReference type="EMBL" id="JADYXP020000008">
    <property type="protein sequence ID" value="KAL0118447.1"/>
    <property type="molecule type" value="Genomic_DNA"/>
</dbReference>
<keyword evidence="3" id="KW-1185">Reference proteome</keyword>
<gene>
    <name evidence="2" type="ORF">PUN28_009243</name>
</gene>
<protein>
    <submittedName>
        <fullName evidence="2">Uncharacterized protein</fullName>
    </submittedName>
</protein>
<dbReference type="Proteomes" id="UP001430953">
    <property type="component" value="Unassembled WGS sequence"/>
</dbReference>
<dbReference type="AlphaFoldDB" id="A0AAW2FW72"/>
<evidence type="ECO:0000313" key="3">
    <source>
        <dbReference type="Proteomes" id="UP001430953"/>
    </source>
</evidence>